<dbReference type="EC" id="2.7.13.3" evidence="2"/>
<dbReference type="Gene3D" id="1.10.287.130">
    <property type="match status" value="1"/>
</dbReference>
<dbReference type="InterPro" id="IPR036890">
    <property type="entry name" value="HATPase_C_sf"/>
</dbReference>
<evidence type="ECO:0000256" key="5">
    <source>
        <dbReference type="ARBA" id="ARBA00023012"/>
    </source>
</evidence>
<keyword evidence="4" id="KW-0418">Kinase</keyword>
<dbReference type="AlphaFoldDB" id="A0A402BK31"/>
<dbReference type="InterPro" id="IPR029016">
    <property type="entry name" value="GAF-like_dom_sf"/>
</dbReference>
<dbReference type="PROSITE" id="PS50109">
    <property type="entry name" value="HIS_KIN"/>
    <property type="match status" value="1"/>
</dbReference>
<sequence>MVDKQTRKVPHKSINNKAHSHSNRHNQPEHRMSNKHKIAIASPVRISEQHSDTFKAIVTNVVEGIVVTNMDEKVQWSNAAALALLELRPADFSSGDSLEQLFSRCRMYDPYYRPLAPARCFAYFHTMTDAESRKQTVLCLLPSGRIACFDIGCTLIKKPKQPAIKVYLFHDLTNFYQQQNEDNRSKTAMLSLINAISHLHDLLAASPPEETLSIPSSVHIIGQHLADLIRDLLEGQAVFLFSLGSQDKRLYYIAFSGLTPEQTELRWQNSGRFGLADFLDSASIEQLYAHKQVSVDREHIRIPFLPKVDFPAENLFWTPLFVKGEIVGMFVLGRDRPCNPEESELVQAVSTLTTFMLEYVRPFATMDQQEGKELVMQATGQIINTFLNLASHELKTPLTATMGNIQLALRRLEKLKAYADASSSAIRRKVEQVKDPLEAASDSTRVQARIIGNLIDDAQIQTNTLELHPQQYELTELIQETIAQHQQQHPNQQINFILPQQELWVNIDRERINQVLEIYLTNAQRQSPAEQPITIQIRPELSHAYIDIRDQGPGIPLEEQAQLWERLYRSQGTAPQNDLDLSMGMNFYLCRTLIELHHGLVGVESMPGQGAIFWFSLPLSQQGSAKQ</sequence>
<evidence type="ECO:0000256" key="3">
    <source>
        <dbReference type="ARBA" id="ARBA00022553"/>
    </source>
</evidence>
<dbReference type="InterPro" id="IPR004358">
    <property type="entry name" value="Sig_transdc_His_kin-like_C"/>
</dbReference>
<comment type="caution">
    <text evidence="8">The sequence shown here is derived from an EMBL/GenBank/DDBJ whole genome shotgun (WGS) entry which is preliminary data.</text>
</comment>
<dbReference type="EMBL" id="BIFT01000002">
    <property type="protein sequence ID" value="GCE31695.1"/>
    <property type="molecule type" value="Genomic_DNA"/>
</dbReference>
<dbReference type="Gene3D" id="3.30.450.40">
    <property type="match status" value="1"/>
</dbReference>
<dbReference type="Pfam" id="PF00512">
    <property type="entry name" value="HisKA"/>
    <property type="match status" value="1"/>
</dbReference>
<keyword evidence="9" id="KW-1185">Reference proteome</keyword>
<gene>
    <name evidence="8" type="ORF">KDA_71790</name>
</gene>
<evidence type="ECO:0000256" key="2">
    <source>
        <dbReference type="ARBA" id="ARBA00012438"/>
    </source>
</evidence>
<dbReference type="SMART" id="SM00388">
    <property type="entry name" value="HisKA"/>
    <property type="match status" value="1"/>
</dbReference>
<dbReference type="SUPFAM" id="SSF55874">
    <property type="entry name" value="ATPase domain of HSP90 chaperone/DNA topoisomerase II/histidine kinase"/>
    <property type="match status" value="1"/>
</dbReference>
<dbReference type="InterPro" id="IPR003594">
    <property type="entry name" value="HATPase_dom"/>
</dbReference>
<dbReference type="SUPFAM" id="SSF55781">
    <property type="entry name" value="GAF domain-like"/>
    <property type="match status" value="1"/>
</dbReference>
<accession>A0A402BK31</accession>
<evidence type="ECO:0000259" key="7">
    <source>
        <dbReference type="PROSITE" id="PS50109"/>
    </source>
</evidence>
<dbReference type="InterPro" id="IPR052023">
    <property type="entry name" value="Histidine_kinase_KdpD"/>
</dbReference>
<dbReference type="Gene3D" id="3.30.565.10">
    <property type="entry name" value="Histidine kinase-like ATPase, C-terminal domain"/>
    <property type="match status" value="1"/>
</dbReference>
<dbReference type="SMART" id="SM00387">
    <property type="entry name" value="HATPase_c"/>
    <property type="match status" value="1"/>
</dbReference>
<dbReference type="InterPro" id="IPR036097">
    <property type="entry name" value="HisK_dim/P_sf"/>
</dbReference>
<proteinExistence type="predicted"/>
<dbReference type="PANTHER" id="PTHR45569">
    <property type="entry name" value="SENSOR PROTEIN KDPD"/>
    <property type="match status" value="1"/>
</dbReference>
<keyword evidence="4" id="KW-0808">Transferase</keyword>
<dbReference type="Gene3D" id="3.30.450.20">
    <property type="entry name" value="PAS domain"/>
    <property type="match status" value="1"/>
</dbReference>
<comment type="catalytic activity">
    <reaction evidence="1">
        <text>ATP + protein L-histidine = ADP + protein N-phospho-L-histidine.</text>
        <dbReference type="EC" id="2.7.13.3"/>
    </reaction>
</comment>
<dbReference type="SUPFAM" id="SSF47384">
    <property type="entry name" value="Homodimeric domain of signal transducing histidine kinase"/>
    <property type="match status" value="1"/>
</dbReference>
<dbReference type="GO" id="GO:0005886">
    <property type="term" value="C:plasma membrane"/>
    <property type="evidence" value="ECO:0007669"/>
    <property type="project" value="TreeGrafter"/>
</dbReference>
<dbReference type="CDD" id="cd00082">
    <property type="entry name" value="HisKA"/>
    <property type="match status" value="1"/>
</dbReference>
<dbReference type="InterPro" id="IPR005467">
    <property type="entry name" value="His_kinase_dom"/>
</dbReference>
<evidence type="ECO:0000256" key="6">
    <source>
        <dbReference type="SAM" id="MobiDB-lite"/>
    </source>
</evidence>
<evidence type="ECO:0000256" key="4">
    <source>
        <dbReference type="ARBA" id="ARBA00022777"/>
    </source>
</evidence>
<reference evidence="9" key="1">
    <citation type="submission" date="2018-12" db="EMBL/GenBank/DDBJ databases">
        <title>Tengunoibacter tsumagoiensis gen. nov., sp. nov., Dictyobacter kobayashii sp. nov., D. alpinus sp. nov., and D. joshuensis sp. nov. and description of Dictyobacteraceae fam. nov. within the order Ktedonobacterales isolated from Tengu-no-mugimeshi.</title>
        <authorList>
            <person name="Wang C.M."/>
            <person name="Zheng Y."/>
            <person name="Sakai Y."/>
            <person name="Toyoda A."/>
            <person name="Minakuchi Y."/>
            <person name="Abe K."/>
            <person name="Yokota A."/>
            <person name="Yabe S."/>
        </authorList>
    </citation>
    <scope>NUCLEOTIDE SEQUENCE [LARGE SCALE GENOMIC DNA]</scope>
    <source>
        <strain evidence="9">Uno16</strain>
    </source>
</reference>
<keyword evidence="5" id="KW-0902">Two-component regulatory system</keyword>
<dbReference type="OrthoDB" id="142653at2"/>
<evidence type="ECO:0000313" key="8">
    <source>
        <dbReference type="EMBL" id="GCE31695.1"/>
    </source>
</evidence>
<evidence type="ECO:0000256" key="1">
    <source>
        <dbReference type="ARBA" id="ARBA00000085"/>
    </source>
</evidence>
<dbReference type="Proteomes" id="UP000287171">
    <property type="component" value="Unassembled WGS sequence"/>
</dbReference>
<organism evidence="8 9">
    <name type="scientific">Dictyobacter alpinus</name>
    <dbReference type="NCBI Taxonomy" id="2014873"/>
    <lineage>
        <taxon>Bacteria</taxon>
        <taxon>Bacillati</taxon>
        <taxon>Chloroflexota</taxon>
        <taxon>Ktedonobacteria</taxon>
        <taxon>Ktedonobacterales</taxon>
        <taxon>Dictyobacteraceae</taxon>
        <taxon>Dictyobacter</taxon>
    </lineage>
</organism>
<feature type="domain" description="Histidine kinase" evidence="7">
    <location>
        <begin position="389"/>
        <end position="621"/>
    </location>
</feature>
<feature type="region of interest" description="Disordered" evidence="6">
    <location>
        <begin position="1"/>
        <end position="33"/>
    </location>
</feature>
<dbReference type="GO" id="GO:0000155">
    <property type="term" value="F:phosphorelay sensor kinase activity"/>
    <property type="evidence" value="ECO:0007669"/>
    <property type="project" value="InterPro"/>
</dbReference>
<dbReference type="RefSeq" id="WP_126631633.1">
    <property type="nucleotide sequence ID" value="NZ_BIFT01000002.1"/>
</dbReference>
<dbReference type="InterPro" id="IPR003661">
    <property type="entry name" value="HisK_dim/P_dom"/>
</dbReference>
<protein>
    <recommendedName>
        <fullName evidence="2">histidine kinase</fullName>
        <ecNumber evidence="2">2.7.13.3</ecNumber>
    </recommendedName>
</protein>
<dbReference type="PRINTS" id="PR00344">
    <property type="entry name" value="BCTRLSENSOR"/>
</dbReference>
<evidence type="ECO:0000313" key="9">
    <source>
        <dbReference type="Proteomes" id="UP000287171"/>
    </source>
</evidence>
<dbReference type="Pfam" id="PF02518">
    <property type="entry name" value="HATPase_c"/>
    <property type="match status" value="1"/>
</dbReference>
<keyword evidence="3" id="KW-0597">Phosphoprotein</keyword>
<name>A0A402BK31_9CHLR</name>
<dbReference type="PANTHER" id="PTHR45569:SF1">
    <property type="entry name" value="SENSOR PROTEIN KDPD"/>
    <property type="match status" value="1"/>
</dbReference>